<accession>A0A1F6EVS5</accession>
<dbReference type="InterPro" id="IPR000836">
    <property type="entry name" value="PRTase_dom"/>
</dbReference>
<dbReference type="Proteomes" id="UP000177215">
    <property type="component" value="Unassembled WGS sequence"/>
</dbReference>
<dbReference type="AlphaFoldDB" id="A0A1F6EVS5"/>
<gene>
    <name evidence="2" type="ORF">A3B35_01505</name>
</gene>
<dbReference type="Gene3D" id="3.40.50.2020">
    <property type="match status" value="1"/>
</dbReference>
<dbReference type="Pfam" id="PF00156">
    <property type="entry name" value="Pribosyltran"/>
    <property type="match status" value="1"/>
</dbReference>
<name>A0A1F6EVS5_9BACT</name>
<dbReference type="SUPFAM" id="SSF53271">
    <property type="entry name" value="PRTase-like"/>
    <property type="match status" value="1"/>
</dbReference>
<organism evidence="2 3">
    <name type="scientific">Candidatus Kaiserbacteria bacterium RIFCSPLOWO2_01_FULL_54_24</name>
    <dbReference type="NCBI Taxonomy" id="1798515"/>
    <lineage>
        <taxon>Bacteria</taxon>
        <taxon>Candidatus Kaiseribacteriota</taxon>
    </lineage>
</organism>
<comment type="caution">
    <text evidence="2">The sequence shown here is derived from an EMBL/GenBank/DDBJ whole genome shotgun (WGS) entry which is preliminary data.</text>
</comment>
<reference evidence="2 3" key="1">
    <citation type="journal article" date="2016" name="Nat. Commun.">
        <title>Thousands of microbial genomes shed light on interconnected biogeochemical processes in an aquifer system.</title>
        <authorList>
            <person name="Anantharaman K."/>
            <person name="Brown C.T."/>
            <person name="Hug L.A."/>
            <person name="Sharon I."/>
            <person name="Castelle C.J."/>
            <person name="Probst A.J."/>
            <person name="Thomas B.C."/>
            <person name="Singh A."/>
            <person name="Wilkins M.J."/>
            <person name="Karaoz U."/>
            <person name="Brodie E.L."/>
            <person name="Williams K.H."/>
            <person name="Hubbard S.S."/>
            <person name="Banfield J.F."/>
        </authorList>
    </citation>
    <scope>NUCLEOTIDE SEQUENCE [LARGE SCALE GENOMIC DNA]</scope>
</reference>
<dbReference type="STRING" id="1798515.A3B35_01505"/>
<evidence type="ECO:0000313" key="3">
    <source>
        <dbReference type="Proteomes" id="UP000177215"/>
    </source>
</evidence>
<proteinExistence type="predicted"/>
<evidence type="ECO:0000313" key="2">
    <source>
        <dbReference type="EMBL" id="OGG77736.1"/>
    </source>
</evidence>
<protein>
    <recommendedName>
        <fullName evidence="1">Phosphoribosyltransferase domain-containing protein</fullName>
    </recommendedName>
</protein>
<evidence type="ECO:0000259" key="1">
    <source>
        <dbReference type="Pfam" id="PF00156"/>
    </source>
</evidence>
<dbReference type="Gene3D" id="3.30.1310.20">
    <property type="entry name" value="PRTase-like"/>
    <property type="match status" value="1"/>
</dbReference>
<dbReference type="EMBL" id="MFMC01000009">
    <property type="protein sequence ID" value="OGG77736.1"/>
    <property type="molecule type" value="Genomic_DNA"/>
</dbReference>
<feature type="domain" description="Phosphoribosyltransferase" evidence="1">
    <location>
        <begin position="7"/>
        <end position="168"/>
    </location>
</feature>
<sequence length="208" mass="22535">MFADRSQAGRKLAEALVEYKNKKALVLALPRGGVPVGYEIAKVLHCSLDTIVARKVGAPGNPEYAVGAIAPGGIRVLDESMHGIEKVIENETREMERRIERYGSGSYALGVHPEVVILVDDGVATGKTASAALAYARAAYPKAKLVFTAPVGAPDSLARIRHEADEVLVLETPPEFMAVSEWYASFPQLRDEEVVEYLEKAREFATPA</sequence>
<dbReference type="InterPro" id="IPR029057">
    <property type="entry name" value="PRTase-like"/>
</dbReference>
<dbReference type="CDD" id="cd06223">
    <property type="entry name" value="PRTases_typeI"/>
    <property type="match status" value="1"/>
</dbReference>